<dbReference type="InterPro" id="IPR020945">
    <property type="entry name" value="DMSO/NO3_reduct_chaperone"/>
</dbReference>
<protein>
    <submittedName>
        <fullName evidence="2">Dehydrogenase</fullName>
    </submittedName>
</protein>
<dbReference type="Gene3D" id="1.10.3480.10">
    <property type="entry name" value="TorD-like"/>
    <property type="match status" value="1"/>
</dbReference>
<keyword evidence="3" id="KW-1185">Reference proteome</keyword>
<dbReference type="PANTHER" id="PTHR34227:SF12">
    <property type="entry name" value="CHAPERONE PROTEIN YCDY"/>
    <property type="match status" value="1"/>
</dbReference>
<name>A0AAW3HGZ4_9ENTR</name>
<organism evidence="2 3">
    <name type="scientific">Enterobacter chengduensis</name>
    <dbReference type="NCBI Taxonomy" id="2494701"/>
    <lineage>
        <taxon>Bacteria</taxon>
        <taxon>Pseudomonadati</taxon>
        <taxon>Pseudomonadota</taxon>
        <taxon>Gammaproteobacteria</taxon>
        <taxon>Enterobacterales</taxon>
        <taxon>Enterobacteriaceae</taxon>
        <taxon>Enterobacter</taxon>
        <taxon>Enterobacter cloacae complex</taxon>
    </lineage>
</organism>
<proteinExistence type="predicted"/>
<comment type="caution">
    <text evidence="2">The sequence shown here is derived from an EMBL/GenBank/DDBJ whole genome shotgun (WGS) entry which is preliminary data.</text>
</comment>
<dbReference type="Pfam" id="PF02613">
    <property type="entry name" value="Nitrate_red_del"/>
    <property type="match status" value="1"/>
</dbReference>
<keyword evidence="1" id="KW-0143">Chaperone</keyword>
<dbReference type="Proteomes" id="UP000033354">
    <property type="component" value="Unassembled WGS sequence"/>
</dbReference>
<dbReference type="EMBL" id="JZKT01000018">
    <property type="protein sequence ID" value="KJX35885.1"/>
    <property type="molecule type" value="Genomic_DNA"/>
</dbReference>
<reference evidence="2 3" key="1">
    <citation type="submission" date="2015-02" db="EMBL/GenBank/DDBJ databases">
        <authorList>
            <person name="Adams M."/>
            <person name="Sutton G."/>
            <person name="Nelson K."/>
            <person name="Bonomo R."/>
            <person name="McCorrison J."/>
            <person name="Sanka R."/>
            <person name="Brinkac L."/>
            <person name="Nierman W."/>
        </authorList>
    </citation>
    <scope>NUCLEOTIDE SEQUENCE [LARGE SCALE GENOMIC DNA]</scope>
    <source>
        <strain evidence="2 3">CIDEIMsCOL9</strain>
    </source>
</reference>
<evidence type="ECO:0000313" key="3">
    <source>
        <dbReference type="Proteomes" id="UP000033354"/>
    </source>
</evidence>
<accession>A0AAW3HGZ4</accession>
<evidence type="ECO:0000313" key="2">
    <source>
        <dbReference type="EMBL" id="KJX35885.1"/>
    </source>
</evidence>
<gene>
    <name evidence="2" type="ORF">SG71_12090</name>
</gene>
<dbReference type="InterPro" id="IPR036411">
    <property type="entry name" value="TorD-like_sf"/>
</dbReference>
<dbReference type="InterPro" id="IPR050289">
    <property type="entry name" value="TorD/DmsD_chaperones"/>
</dbReference>
<dbReference type="SUPFAM" id="SSF89155">
    <property type="entry name" value="TorD-like"/>
    <property type="match status" value="1"/>
</dbReference>
<evidence type="ECO:0000256" key="1">
    <source>
        <dbReference type="ARBA" id="ARBA00023186"/>
    </source>
</evidence>
<dbReference type="PANTHER" id="PTHR34227">
    <property type="entry name" value="CHAPERONE PROTEIN YCDY"/>
    <property type="match status" value="1"/>
</dbReference>
<dbReference type="AlphaFoldDB" id="A0AAW3HGZ4"/>
<sequence length="191" mass="21684">MNDKNIFTPSIYEALTPFEIKGLMFRDFFNAADMTSRCASLRYFFPESEAWPQDEALDVEYDFNALFVGPATLLAPPYASVYLDEEPLLMGATTLSVREFLQSIGLSVTAENSVPDDHISYEMELAVMLLVHARYSPQYHDALARFVRAHLELWLPAFIAKITDCAKTSAIKCLAVQLNNWFDELKARIIL</sequence>